<dbReference type="InterPro" id="IPR030960">
    <property type="entry name" value="DHQS/DOIS_N"/>
</dbReference>
<gene>
    <name evidence="15" type="primary">aroK</name>
    <name evidence="18" type="ORF">C0601_07380</name>
</gene>
<dbReference type="Gene3D" id="3.40.50.300">
    <property type="entry name" value="P-loop containing nucleotide triphosphate hydrolases"/>
    <property type="match status" value="1"/>
</dbReference>
<dbReference type="InterPro" id="IPR050071">
    <property type="entry name" value="Dehydroquinate_synthase"/>
</dbReference>
<dbReference type="HAMAP" id="MF_00109">
    <property type="entry name" value="Shikimate_kinase"/>
    <property type="match status" value="1"/>
</dbReference>
<feature type="domain" description="3-dehydroquinate synthase N-terminal" evidence="16">
    <location>
        <begin position="234"/>
        <end position="345"/>
    </location>
</feature>
<dbReference type="PROSITE" id="PS01128">
    <property type="entry name" value="SHIKIMATE_KINASE"/>
    <property type="match status" value="1"/>
</dbReference>
<dbReference type="GO" id="GO:0005524">
    <property type="term" value="F:ATP binding"/>
    <property type="evidence" value="ECO:0007669"/>
    <property type="project" value="UniProtKB-UniRule"/>
</dbReference>
<evidence type="ECO:0000256" key="7">
    <source>
        <dbReference type="ARBA" id="ARBA00022679"/>
    </source>
</evidence>
<name>A0A2N5ZG01_MUIH1</name>
<comment type="similarity">
    <text evidence="15">Belongs to the shikimate kinase family.</text>
</comment>
<evidence type="ECO:0000256" key="9">
    <source>
        <dbReference type="ARBA" id="ARBA00022741"/>
    </source>
</evidence>
<dbReference type="CDD" id="cd08195">
    <property type="entry name" value="DHQS"/>
    <property type="match status" value="1"/>
</dbReference>
<protein>
    <recommendedName>
        <fullName evidence="4 15">Shikimate kinase</fullName>
        <shortName evidence="15">SK</shortName>
        <ecNumber evidence="4 15">2.7.1.71</ecNumber>
    </recommendedName>
</protein>
<dbReference type="Gene3D" id="1.20.1090.10">
    <property type="entry name" value="Dehydroquinate synthase-like - alpha domain"/>
    <property type="match status" value="1"/>
</dbReference>
<feature type="binding site" evidence="15">
    <location>
        <begin position="17"/>
        <end position="22"/>
    </location>
    <ligand>
        <name>ATP</name>
        <dbReference type="ChEBI" id="CHEBI:30616"/>
    </ligand>
</feature>
<evidence type="ECO:0000256" key="1">
    <source>
        <dbReference type="ARBA" id="ARBA00001911"/>
    </source>
</evidence>
<dbReference type="GO" id="GO:0009073">
    <property type="term" value="P:aromatic amino acid family biosynthetic process"/>
    <property type="evidence" value="ECO:0007669"/>
    <property type="project" value="UniProtKB-KW"/>
</dbReference>
<dbReference type="InterPro" id="IPR031322">
    <property type="entry name" value="Shikimate/glucono_kinase"/>
</dbReference>
<dbReference type="PRINTS" id="PR01100">
    <property type="entry name" value="SHIKIMTKNASE"/>
</dbReference>
<comment type="caution">
    <text evidence="15">Lacks conserved residue(s) required for the propagation of feature annotation.</text>
</comment>
<evidence type="ECO:0000256" key="15">
    <source>
        <dbReference type="HAMAP-Rule" id="MF_00109"/>
    </source>
</evidence>
<evidence type="ECO:0000256" key="6">
    <source>
        <dbReference type="ARBA" id="ARBA00022605"/>
    </source>
</evidence>
<evidence type="ECO:0000256" key="4">
    <source>
        <dbReference type="ARBA" id="ARBA00012154"/>
    </source>
</evidence>
<evidence type="ECO:0000256" key="3">
    <source>
        <dbReference type="ARBA" id="ARBA00004842"/>
    </source>
</evidence>
<dbReference type="GO" id="GO:0008652">
    <property type="term" value="P:amino acid biosynthetic process"/>
    <property type="evidence" value="ECO:0007669"/>
    <property type="project" value="UniProtKB-KW"/>
</dbReference>
<feature type="binding site" evidence="15">
    <location>
        <position position="142"/>
    </location>
    <ligand>
        <name>substrate</name>
    </ligand>
</feature>
<dbReference type="GO" id="GO:0004765">
    <property type="term" value="F:shikimate kinase activity"/>
    <property type="evidence" value="ECO:0007669"/>
    <property type="project" value="UniProtKB-UniRule"/>
</dbReference>
<evidence type="ECO:0000313" key="18">
    <source>
        <dbReference type="EMBL" id="PLX17571.1"/>
    </source>
</evidence>
<keyword evidence="6 15" id="KW-0028">Amino-acid biosynthesis</keyword>
<dbReference type="InterPro" id="IPR056179">
    <property type="entry name" value="DHQS_C"/>
</dbReference>
<keyword evidence="5 15" id="KW-0963">Cytoplasm</keyword>
<dbReference type="AlphaFoldDB" id="A0A2N5ZG01"/>
<dbReference type="GO" id="GO:0003856">
    <property type="term" value="F:3-dehydroquinate synthase activity"/>
    <property type="evidence" value="ECO:0007669"/>
    <property type="project" value="TreeGrafter"/>
</dbReference>
<comment type="caution">
    <text evidence="18">The sequence shown here is derived from an EMBL/GenBank/DDBJ whole genome shotgun (WGS) entry which is preliminary data.</text>
</comment>
<comment type="cofactor">
    <cofactor evidence="15">
        <name>Mg(2+)</name>
        <dbReference type="ChEBI" id="CHEBI:18420"/>
    </cofactor>
    <text evidence="15">Binds 1 Mg(2+) ion per subunit.</text>
</comment>
<sequence length="519" mass="59152">MFISNKNKNIVLIGFMGTGKTVVGKFLSSSYDLDLIDTDELIEKKTGMSISDIFDKHGGAYFRDLENQVLVELKNVNNCVISTGGGIVLRPENRTLLSDMGTIFHLKASFEEILRRVEGTENRPLLDNIDKYECVSSLWKERKELYDIAHFEINTDLFDPQQISVLINMLFKHSLVYDVNWKKTTVICKSNIISKLELLLGYAQNGRGKRIIITDENIDTHYKRLFYDKADEVITLPAGERIKSMENVQKIYDIMLEKDFNRNDLVICIGGGTVLDMGGFVASTFKRGCRLCFIPTTLLSLVDASVGGKNGVNYKDVKNIIGNFYQPDVIVADTIFLKTLPQDEMLSGYGELIKYILLTRKKTRFVSGEDISDVISLSIEYKADIVEKDERDISGRRALLNLGHTFAHVIEALSKNSVSHGQAVADGLVWAYKFSRSLELIERQDVLDLYTVRESYGIKELFFDLKKYDIDDIIKLLKKDKKNIDDDISFILPVRKDDNIVFETKTVDIYNIKRLWSVL</sequence>
<evidence type="ECO:0000256" key="5">
    <source>
        <dbReference type="ARBA" id="ARBA00022490"/>
    </source>
</evidence>
<evidence type="ECO:0000256" key="11">
    <source>
        <dbReference type="ARBA" id="ARBA00022840"/>
    </source>
</evidence>
<comment type="function">
    <text evidence="15">Catalyzes the specific phosphorylation of the 3-hydroxyl group of shikimic acid using ATP as a cosubstrate.</text>
</comment>
<proteinExistence type="inferred from homology"/>
<evidence type="ECO:0000256" key="8">
    <source>
        <dbReference type="ARBA" id="ARBA00022723"/>
    </source>
</evidence>
<dbReference type="Gene3D" id="3.40.50.1970">
    <property type="match status" value="1"/>
</dbReference>
<comment type="cofactor">
    <cofactor evidence="1">
        <name>NAD(+)</name>
        <dbReference type="ChEBI" id="CHEBI:57540"/>
    </cofactor>
</comment>
<dbReference type="PANTHER" id="PTHR43622:SF1">
    <property type="entry name" value="3-DEHYDROQUINATE SYNTHASE"/>
    <property type="match status" value="1"/>
</dbReference>
<dbReference type="PANTHER" id="PTHR43622">
    <property type="entry name" value="3-DEHYDROQUINATE SYNTHASE"/>
    <property type="match status" value="1"/>
</dbReference>
<keyword evidence="8 15" id="KW-0479">Metal-binding</keyword>
<keyword evidence="10 15" id="KW-0418">Kinase</keyword>
<comment type="cofactor">
    <cofactor evidence="2">
        <name>Co(2+)</name>
        <dbReference type="ChEBI" id="CHEBI:48828"/>
    </cofactor>
</comment>
<dbReference type="SUPFAM" id="SSF52540">
    <property type="entry name" value="P-loop containing nucleoside triphosphate hydrolases"/>
    <property type="match status" value="1"/>
</dbReference>
<feature type="binding site" evidence="15">
    <location>
        <position position="63"/>
    </location>
    <ligand>
        <name>substrate</name>
    </ligand>
</feature>
<evidence type="ECO:0000313" key="19">
    <source>
        <dbReference type="Proteomes" id="UP000234857"/>
    </source>
</evidence>
<dbReference type="Proteomes" id="UP000234857">
    <property type="component" value="Unassembled WGS sequence"/>
</dbReference>
<accession>A0A2N5ZG01</accession>
<dbReference type="GO" id="GO:0009423">
    <property type="term" value="P:chorismate biosynthetic process"/>
    <property type="evidence" value="ECO:0007669"/>
    <property type="project" value="UniProtKB-UniRule"/>
</dbReference>
<evidence type="ECO:0000259" key="16">
    <source>
        <dbReference type="Pfam" id="PF01761"/>
    </source>
</evidence>
<dbReference type="GO" id="GO:0000287">
    <property type="term" value="F:magnesium ion binding"/>
    <property type="evidence" value="ECO:0007669"/>
    <property type="project" value="UniProtKB-UniRule"/>
</dbReference>
<feature type="binding site" evidence="15">
    <location>
        <position position="21"/>
    </location>
    <ligand>
        <name>Mg(2+)</name>
        <dbReference type="ChEBI" id="CHEBI:18420"/>
    </ligand>
</feature>
<feature type="binding site" evidence="15">
    <location>
        <position position="85"/>
    </location>
    <ligand>
        <name>substrate</name>
    </ligand>
</feature>
<keyword evidence="7 15" id="KW-0808">Transferase</keyword>
<feature type="binding site" evidence="15">
    <location>
        <position position="123"/>
    </location>
    <ligand>
        <name>ATP</name>
        <dbReference type="ChEBI" id="CHEBI:30616"/>
    </ligand>
</feature>
<evidence type="ECO:0000256" key="14">
    <source>
        <dbReference type="ARBA" id="ARBA00048567"/>
    </source>
</evidence>
<dbReference type="Pfam" id="PF01202">
    <property type="entry name" value="SKI"/>
    <property type="match status" value="1"/>
</dbReference>
<evidence type="ECO:0000259" key="17">
    <source>
        <dbReference type="Pfam" id="PF24621"/>
    </source>
</evidence>
<evidence type="ECO:0000256" key="10">
    <source>
        <dbReference type="ARBA" id="ARBA00022777"/>
    </source>
</evidence>
<dbReference type="EMBL" id="PKTG01000085">
    <property type="protein sequence ID" value="PLX17571.1"/>
    <property type="molecule type" value="Genomic_DNA"/>
</dbReference>
<dbReference type="Pfam" id="PF01761">
    <property type="entry name" value="DHQ_synthase"/>
    <property type="match status" value="1"/>
</dbReference>
<comment type="catalytic activity">
    <reaction evidence="14 15">
        <text>shikimate + ATP = 3-phosphoshikimate + ADP + H(+)</text>
        <dbReference type="Rhea" id="RHEA:13121"/>
        <dbReference type="ChEBI" id="CHEBI:15378"/>
        <dbReference type="ChEBI" id="CHEBI:30616"/>
        <dbReference type="ChEBI" id="CHEBI:36208"/>
        <dbReference type="ChEBI" id="CHEBI:145989"/>
        <dbReference type="ChEBI" id="CHEBI:456216"/>
        <dbReference type="EC" id="2.7.1.71"/>
    </reaction>
</comment>
<dbReference type="CDD" id="cd00464">
    <property type="entry name" value="SK"/>
    <property type="match status" value="1"/>
</dbReference>
<keyword evidence="13 15" id="KW-0057">Aromatic amino acid biosynthesis</keyword>
<keyword evidence="11 15" id="KW-0067">ATP-binding</keyword>
<evidence type="ECO:0000256" key="13">
    <source>
        <dbReference type="ARBA" id="ARBA00023141"/>
    </source>
</evidence>
<dbReference type="GO" id="GO:0005737">
    <property type="term" value="C:cytoplasm"/>
    <property type="evidence" value="ECO:0007669"/>
    <property type="project" value="UniProtKB-SubCell"/>
</dbReference>
<dbReference type="Pfam" id="PF24621">
    <property type="entry name" value="DHQS_C"/>
    <property type="match status" value="1"/>
</dbReference>
<dbReference type="InterPro" id="IPR000623">
    <property type="entry name" value="Shikimate_kinase/TSH1"/>
</dbReference>
<dbReference type="EC" id="2.7.1.71" evidence="4 15"/>
<evidence type="ECO:0000256" key="2">
    <source>
        <dbReference type="ARBA" id="ARBA00001941"/>
    </source>
</evidence>
<dbReference type="InterPro" id="IPR023000">
    <property type="entry name" value="Shikimate_kinase_CS"/>
</dbReference>
<keyword evidence="9 15" id="KW-0547">Nucleotide-binding</keyword>
<keyword evidence="15" id="KW-0460">Magnesium</keyword>
<dbReference type="InterPro" id="IPR027417">
    <property type="entry name" value="P-loop_NTPase"/>
</dbReference>
<dbReference type="UniPathway" id="UPA00053">
    <property type="reaction ID" value="UER00088"/>
</dbReference>
<comment type="subunit">
    <text evidence="15">Monomer.</text>
</comment>
<feature type="binding site" evidence="15">
    <location>
        <position position="39"/>
    </location>
    <ligand>
        <name>substrate</name>
    </ligand>
</feature>
<keyword evidence="12" id="KW-0520">NAD</keyword>
<comment type="pathway">
    <text evidence="3 15">Metabolic intermediate biosynthesis; chorismate biosynthesis; chorismate from D-erythrose 4-phosphate and phosphoenolpyruvate: step 5/7.</text>
</comment>
<comment type="subcellular location">
    <subcellularLocation>
        <location evidence="15">Cytoplasm</location>
    </subcellularLocation>
</comment>
<reference evidence="18 19" key="1">
    <citation type="submission" date="2017-11" db="EMBL/GenBank/DDBJ databases">
        <title>Genome-resolved metagenomics identifies genetic mobility, metabolic interactions, and unexpected diversity in perchlorate-reducing communities.</title>
        <authorList>
            <person name="Barnum T.P."/>
            <person name="Figueroa I.A."/>
            <person name="Carlstrom C.I."/>
            <person name="Lucas L.N."/>
            <person name="Engelbrektson A.L."/>
            <person name="Coates J.D."/>
        </authorList>
    </citation>
    <scope>NUCLEOTIDE SEQUENCE [LARGE SCALE GENOMIC DNA]</scope>
    <source>
        <strain evidence="18">BM706</strain>
    </source>
</reference>
<dbReference type="SUPFAM" id="SSF56796">
    <property type="entry name" value="Dehydroquinate synthase-like"/>
    <property type="match status" value="1"/>
</dbReference>
<evidence type="ECO:0000256" key="12">
    <source>
        <dbReference type="ARBA" id="ARBA00023027"/>
    </source>
</evidence>
<organism evidence="18 19">
    <name type="scientific">Muiribacterium halophilum</name>
    <dbReference type="NCBI Taxonomy" id="2053465"/>
    <lineage>
        <taxon>Bacteria</taxon>
        <taxon>Candidatus Muiribacteriota</taxon>
        <taxon>Candidatus Muiribacteriia</taxon>
        <taxon>Candidatus Muiribacteriales</taxon>
        <taxon>Candidatus Muiribacteriaceae</taxon>
        <taxon>Candidatus Muiribacterium</taxon>
    </lineage>
</organism>
<feature type="domain" description="3-dehydroquinate synthase C-terminal" evidence="17">
    <location>
        <begin position="363"/>
        <end position="483"/>
    </location>
</feature>